<reference evidence="2 3" key="1">
    <citation type="submission" date="2016-10" db="EMBL/GenBank/DDBJ databases">
        <authorList>
            <person name="de Groot N.N."/>
        </authorList>
    </citation>
    <scope>NUCLEOTIDE SEQUENCE [LARGE SCALE GENOMIC DNA]</scope>
    <source>
        <strain evidence="2 3">CDM_5</strain>
    </source>
</reference>
<dbReference type="Proteomes" id="UP000183894">
    <property type="component" value="Unassembled WGS sequence"/>
</dbReference>
<dbReference type="OrthoDB" id="288915at2157"/>
<feature type="region of interest" description="Disordered" evidence="1">
    <location>
        <begin position="42"/>
        <end position="64"/>
    </location>
</feature>
<feature type="region of interest" description="Disordered" evidence="1">
    <location>
        <begin position="1"/>
        <end position="24"/>
    </location>
</feature>
<evidence type="ECO:0000256" key="1">
    <source>
        <dbReference type="SAM" id="MobiDB-lite"/>
    </source>
</evidence>
<sequence>MARELAHDQDRDDDGESDSSVGRRGYLGLCGTVAATGALTGFTGLGAATNRPEESSRSSDEHTLIVAGTGTSSSFEVTVSDTISPLEASGALSTTGTVGPAAEGAVGDGARSYRFTGDITDIRSSGPVSVYVDGVRIPDDAY</sequence>
<dbReference type="AlphaFoldDB" id="A0A1H7PRN7"/>
<name>A0A1H7PRN7_HALLR</name>
<feature type="compositionally biased region" description="Basic and acidic residues" evidence="1">
    <location>
        <begin position="1"/>
        <end position="10"/>
    </location>
</feature>
<dbReference type="EMBL" id="FOAD01000004">
    <property type="protein sequence ID" value="SEL38054.1"/>
    <property type="molecule type" value="Genomic_DNA"/>
</dbReference>
<organism evidence="2 3">
    <name type="scientific">Haloferax larsenii</name>
    <dbReference type="NCBI Taxonomy" id="302484"/>
    <lineage>
        <taxon>Archaea</taxon>
        <taxon>Methanobacteriati</taxon>
        <taxon>Methanobacteriota</taxon>
        <taxon>Stenosarchaea group</taxon>
        <taxon>Halobacteria</taxon>
        <taxon>Halobacteriales</taxon>
        <taxon>Haloferacaceae</taxon>
        <taxon>Haloferax</taxon>
    </lineage>
</organism>
<dbReference type="RefSeq" id="WP_074793795.1">
    <property type="nucleotide sequence ID" value="NZ_FOAD01000004.1"/>
</dbReference>
<proteinExistence type="predicted"/>
<accession>A0A1H7PRN7</accession>
<gene>
    <name evidence="2" type="ORF">SAMN04488691_104166</name>
</gene>
<protein>
    <submittedName>
        <fullName evidence="2">Uncharacterized protein</fullName>
    </submittedName>
</protein>
<evidence type="ECO:0000313" key="2">
    <source>
        <dbReference type="EMBL" id="SEL38054.1"/>
    </source>
</evidence>
<evidence type="ECO:0000313" key="3">
    <source>
        <dbReference type="Proteomes" id="UP000183894"/>
    </source>
</evidence>
<feature type="compositionally biased region" description="Basic and acidic residues" evidence="1">
    <location>
        <begin position="51"/>
        <end position="63"/>
    </location>
</feature>